<feature type="transmembrane region" description="Helical" evidence="1">
    <location>
        <begin position="156"/>
        <end position="178"/>
    </location>
</feature>
<feature type="transmembrane region" description="Helical" evidence="1">
    <location>
        <begin position="121"/>
        <end position="144"/>
    </location>
</feature>
<feature type="transmembrane region" description="Helical" evidence="1">
    <location>
        <begin position="46"/>
        <end position="64"/>
    </location>
</feature>
<dbReference type="Proteomes" id="UP000595857">
    <property type="component" value="Chromosome"/>
</dbReference>
<evidence type="ECO:0000313" key="2">
    <source>
        <dbReference type="EMBL" id="QQR38398.1"/>
    </source>
</evidence>
<feature type="transmembrane region" description="Helical" evidence="1">
    <location>
        <begin position="12"/>
        <end position="34"/>
    </location>
</feature>
<dbReference type="EMBL" id="CP068046">
    <property type="protein sequence ID" value="QQR38398.1"/>
    <property type="molecule type" value="Genomic_DNA"/>
</dbReference>
<feature type="transmembrane region" description="Helical" evidence="1">
    <location>
        <begin position="281"/>
        <end position="303"/>
    </location>
</feature>
<evidence type="ECO:0000313" key="3">
    <source>
        <dbReference type="Proteomes" id="UP000595857"/>
    </source>
</evidence>
<keyword evidence="1" id="KW-0472">Membrane</keyword>
<feature type="transmembrane region" description="Helical" evidence="1">
    <location>
        <begin position="70"/>
        <end position="91"/>
    </location>
</feature>
<keyword evidence="1" id="KW-0812">Transmembrane</keyword>
<feature type="transmembrane region" description="Helical" evidence="1">
    <location>
        <begin position="315"/>
        <end position="338"/>
    </location>
</feature>
<reference evidence="2 3" key="1">
    <citation type="submission" date="2021-01" db="EMBL/GenBank/DDBJ databases">
        <title>Genome seq and assembly of Devosia sp. LEGU1.</title>
        <authorList>
            <person name="Chhetri G."/>
        </authorList>
    </citation>
    <scope>NUCLEOTIDE SEQUENCE [LARGE SCALE GENOMIC DNA]</scope>
    <source>
        <strain evidence="2 3">LEGU1</strain>
    </source>
</reference>
<accession>A0ABX7C3M4</accession>
<organism evidence="2 3">
    <name type="scientific">Devosia rhizoryzae</name>
    <dbReference type="NCBI Taxonomy" id="2774137"/>
    <lineage>
        <taxon>Bacteria</taxon>
        <taxon>Pseudomonadati</taxon>
        <taxon>Pseudomonadota</taxon>
        <taxon>Alphaproteobacteria</taxon>
        <taxon>Hyphomicrobiales</taxon>
        <taxon>Devosiaceae</taxon>
        <taxon>Devosia</taxon>
    </lineage>
</organism>
<feature type="transmembrane region" description="Helical" evidence="1">
    <location>
        <begin position="222"/>
        <end position="247"/>
    </location>
</feature>
<keyword evidence="1" id="KW-1133">Transmembrane helix</keyword>
<proteinExistence type="predicted"/>
<sequence length="364" mass="39831">MNFASFRSLQRHISWISQSVLFIFLISGVLYLFFPDQHYNPSGWGVLVKYVLYLVLLGFLAIYIATNGIFSIKSILIGLAWVVAVLIGVMAGAELERALLYLIPIAALLAPPSFQARAGRLALPILLLTAVGAVYEYFILGGFARFHPTSYRGVSIFINPNNLGIAATVLTAYVISVYRGPVRWLSLALCATLVMYSGSKTGMAILVALVVLLVAKDNLLRMVVFGLPILAAAAGLVALGIVAVPLASTWDRIRQYTEFLTNVDNVVFPFLDGRGYYADNAFIQIWIELGLPAVAVYAGALTFCSFRERLRSPLWAIFALASLTTNIPYLFPLAYMFWFHVGTLTRQAETALPGGLSARNACAR</sequence>
<protein>
    <recommendedName>
        <fullName evidence="4">Polymerase</fullName>
    </recommendedName>
</protein>
<keyword evidence="3" id="KW-1185">Reference proteome</keyword>
<gene>
    <name evidence="2" type="ORF">JI748_11475</name>
</gene>
<name>A0ABX7C3M4_9HYPH</name>
<evidence type="ECO:0008006" key="4">
    <source>
        <dbReference type="Google" id="ProtNLM"/>
    </source>
</evidence>
<evidence type="ECO:0000256" key="1">
    <source>
        <dbReference type="SAM" id="Phobius"/>
    </source>
</evidence>
<dbReference type="RefSeq" id="WP_201630698.1">
    <property type="nucleotide sequence ID" value="NZ_CP068046.1"/>
</dbReference>
<feature type="transmembrane region" description="Helical" evidence="1">
    <location>
        <begin position="184"/>
        <end position="215"/>
    </location>
</feature>